<dbReference type="AlphaFoldDB" id="A0A9D2DDN2"/>
<comment type="caution">
    <text evidence="1">The sequence shown here is derived from an EMBL/GenBank/DDBJ whole genome shotgun (WGS) entry which is preliminary data.</text>
</comment>
<proteinExistence type="predicted"/>
<name>A0A9D2DDN2_9BACT</name>
<organism evidence="1 2">
    <name type="scientific">Candidatus Tidjanibacter faecipullorum</name>
    <dbReference type="NCBI Taxonomy" id="2838766"/>
    <lineage>
        <taxon>Bacteria</taxon>
        <taxon>Pseudomonadati</taxon>
        <taxon>Bacteroidota</taxon>
        <taxon>Bacteroidia</taxon>
        <taxon>Bacteroidales</taxon>
        <taxon>Rikenellaceae</taxon>
        <taxon>Tidjanibacter</taxon>
    </lineage>
</organism>
<dbReference type="Proteomes" id="UP000824014">
    <property type="component" value="Unassembled WGS sequence"/>
</dbReference>
<dbReference type="EMBL" id="DXCC01000011">
    <property type="protein sequence ID" value="HIZ15038.1"/>
    <property type="molecule type" value="Genomic_DNA"/>
</dbReference>
<sequence>MNELGKGNVRRLLQESLYGEIEEYMQACRGIRCPEGWRDEIRDITRRVLELLFYYDEAEITGVE</sequence>
<evidence type="ECO:0000313" key="2">
    <source>
        <dbReference type="Proteomes" id="UP000824014"/>
    </source>
</evidence>
<protein>
    <submittedName>
        <fullName evidence="1">Uncharacterized protein</fullName>
    </submittedName>
</protein>
<accession>A0A9D2DDN2</accession>
<evidence type="ECO:0000313" key="1">
    <source>
        <dbReference type="EMBL" id="HIZ15038.1"/>
    </source>
</evidence>
<reference evidence="1" key="1">
    <citation type="journal article" date="2021" name="PeerJ">
        <title>Extensive microbial diversity within the chicken gut microbiome revealed by metagenomics and culture.</title>
        <authorList>
            <person name="Gilroy R."/>
            <person name="Ravi A."/>
            <person name="Getino M."/>
            <person name="Pursley I."/>
            <person name="Horton D.L."/>
            <person name="Alikhan N.F."/>
            <person name="Baker D."/>
            <person name="Gharbi K."/>
            <person name="Hall N."/>
            <person name="Watson M."/>
            <person name="Adriaenssens E.M."/>
            <person name="Foster-Nyarko E."/>
            <person name="Jarju S."/>
            <person name="Secka A."/>
            <person name="Antonio M."/>
            <person name="Oren A."/>
            <person name="Chaudhuri R.R."/>
            <person name="La Ragione R."/>
            <person name="Hildebrand F."/>
            <person name="Pallen M.J."/>
        </authorList>
    </citation>
    <scope>NUCLEOTIDE SEQUENCE</scope>
    <source>
        <strain evidence="1">ChiHjej11B10-19426</strain>
    </source>
</reference>
<gene>
    <name evidence="1" type="ORF">H9816_03900</name>
</gene>
<reference evidence="1" key="2">
    <citation type="submission" date="2021-04" db="EMBL/GenBank/DDBJ databases">
        <authorList>
            <person name="Gilroy R."/>
        </authorList>
    </citation>
    <scope>NUCLEOTIDE SEQUENCE</scope>
    <source>
        <strain evidence="1">ChiHjej11B10-19426</strain>
    </source>
</reference>